<dbReference type="AlphaFoldDB" id="A0A8J5VV62"/>
<reference evidence="2" key="2">
    <citation type="submission" date="2021-02" db="EMBL/GenBank/DDBJ databases">
        <authorList>
            <person name="Kimball J.A."/>
            <person name="Haas M.W."/>
            <person name="Macchietto M."/>
            <person name="Kono T."/>
            <person name="Duquette J."/>
            <person name="Shao M."/>
        </authorList>
    </citation>
    <scope>NUCLEOTIDE SEQUENCE</scope>
    <source>
        <tissue evidence="2">Fresh leaf tissue</tissue>
    </source>
</reference>
<protein>
    <recommendedName>
        <fullName evidence="1">Reverse transcriptase zinc-binding domain-containing protein</fullName>
    </recommendedName>
</protein>
<evidence type="ECO:0000313" key="2">
    <source>
        <dbReference type="EMBL" id="KAG8072286.1"/>
    </source>
</evidence>
<feature type="domain" description="Reverse transcriptase zinc-binding" evidence="1">
    <location>
        <begin position="226"/>
        <end position="309"/>
    </location>
</feature>
<dbReference type="Pfam" id="PF13966">
    <property type="entry name" value="zf-RVT"/>
    <property type="match status" value="1"/>
</dbReference>
<dbReference type="PANTHER" id="PTHR33116:SF78">
    <property type="entry name" value="OS12G0587133 PROTEIN"/>
    <property type="match status" value="1"/>
</dbReference>
<evidence type="ECO:0000259" key="1">
    <source>
        <dbReference type="Pfam" id="PF13966"/>
    </source>
</evidence>
<dbReference type="Proteomes" id="UP000729402">
    <property type="component" value="Unassembled WGS sequence"/>
</dbReference>
<dbReference type="OrthoDB" id="689430at2759"/>
<name>A0A8J5VV62_ZIZPA</name>
<reference evidence="2" key="1">
    <citation type="journal article" date="2021" name="bioRxiv">
        <title>Whole Genome Assembly and Annotation of Northern Wild Rice, Zizania palustris L., Supports a Whole Genome Duplication in the Zizania Genus.</title>
        <authorList>
            <person name="Haas M."/>
            <person name="Kono T."/>
            <person name="Macchietto M."/>
            <person name="Millas R."/>
            <person name="McGilp L."/>
            <person name="Shao M."/>
            <person name="Duquette J."/>
            <person name="Hirsch C.N."/>
            <person name="Kimball J."/>
        </authorList>
    </citation>
    <scope>NUCLEOTIDE SEQUENCE</scope>
    <source>
        <tissue evidence="2">Fresh leaf tissue</tissue>
    </source>
</reference>
<keyword evidence="3" id="KW-1185">Reference proteome</keyword>
<dbReference type="PANTHER" id="PTHR33116">
    <property type="entry name" value="REVERSE TRANSCRIPTASE ZINC-BINDING DOMAIN-CONTAINING PROTEIN-RELATED-RELATED"/>
    <property type="match status" value="1"/>
</dbReference>
<evidence type="ECO:0000313" key="3">
    <source>
        <dbReference type="Proteomes" id="UP000729402"/>
    </source>
</evidence>
<comment type="caution">
    <text evidence="2">The sequence shown here is derived from an EMBL/GenBank/DDBJ whole genome shotgun (WGS) entry which is preliminary data.</text>
</comment>
<sequence length="413" mass="47843">MVLINSCLSSIPLYMMGVFMLPETVHRDIDSIRSKFFWGGMENKRKYHLMNWKKLCTPKDYGGLGFMDIRAMNTALLCKWIYHLEAGNKGICYTLLRNKYCGVEGFFQSSPGGGSFFWKCLHKVQSWTRIGGAYKLGTGRQISFWRNTWIGDLPLYVKFYHIFEIAADSEATVCDNYDDGVWKIELKRSLTQEDMVEWDGLNSLLDGVVLGDEMDEMVWCFGKSGFRSNHIYRLLVFGGVKDIGPVNLWKSWTPLKIKIFLWLLFKGRIPVGFTLQKMGWRGDPRCKLCGANEDMDHIFFRCQMAQFVWCFVRDALGWADSPLSLRSFIDSHLMRGSATLKLVNVWVFSGCAWALWLQRNCFVFQNRISHNIMSILFRVLSLLKQWEMLAPVRFKAEISNLLALLHVHVRSCL</sequence>
<organism evidence="2 3">
    <name type="scientific">Zizania palustris</name>
    <name type="common">Northern wild rice</name>
    <dbReference type="NCBI Taxonomy" id="103762"/>
    <lineage>
        <taxon>Eukaryota</taxon>
        <taxon>Viridiplantae</taxon>
        <taxon>Streptophyta</taxon>
        <taxon>Embryophyta</taxon>
        <taxon>Tracheophyta</taxon>
        <taxon>Spermatophyta</taxon>
        <taxon>Magnoliopsida</taxon>
        <taxon>Liliopsida</taxon>
        <taxon>Poales</taxon>
        <taxon>Poaceae</taxon>
        <taxon>BOP clade</taxon>
        <taxon>Oryzoideae</taxon>
        <taxon>Oryzeae</taxon>
        <taxon>Zizaniinae</taxon>
        <taxon>Zizania</taxon>
    </lineage>
</organism>
<accession>A0A8J5VV62</accession>
<gene>
    <name evidence="2" type="ORF">GUJ93_ZPchr0006g43351</name>
</gene>
<dbReference type="InterPro" id="IPR026960">
    <property type="entry name" value="RVT-Znf"/>
</dbReference>
<proteinExistence type="predicted"/>
<dbReference type="EMBL" id="JAAALK010000283">
    <property type="protein sequence ID" value="KAG8072286.1"/>
    <property type="molecule type" value="Genomic_DNA"/>
</dbReference>